<feature type="region of interest" description="Disordered" evidence="1">
    <location>
        <begin position="1"/>
        <end position="41"/>
    </location>
</feature>
<dbReference type="SUPFAM" id="SSF53335">
    <property type="entry name" value="S-adenosyl-L-methionine-dependent methyltransferases"/>
    <property type="match status" value="1"/>
</dbReference>
<keyword evidence="3" id="KW-0489">Methyltransferase</keyword>
<organism evidence="3">
    <name type="scientific">Pandoravirus macleodensis</name>
    <dbReference type="NCBI Taxonomy" id="2107707"/>
    <lineage>
        <taxon>Viruses</taxon>
        <taxon>Pandoravirus</taxon>
    </lineage>
</organism>
<accession>A0A2U7UG04</accession>
<dbReference type="PANTHER" id="PTHR43591">
    <property type="entry name" value="METHYLTRANSFERASE"/>
    <property type="match status" value="1"/>
</dbReference>
<dbReference type="Pfam" id="PF13649">
    <property type="entry name" value="Methyltransf_25"/>
    <property type="match status" value="1"/>
</dbReference>
<dbReference type="KEGG" id="vg:36841817"/>
<keyword evidence="3" id="KW-0808">Transferase</keyword>
<dbReference type="CDD" id="cd02440">
    <property type="entry name" value="AdoMet_MTases"/>
    <property type="match status" value="1"/>
</dbReference>
<dbReference type="GO" id="GO:0032259">
    <property type="term" value="P:methylation"/>
    <property type="evidence" value="ECO:0007669"/>
    <property type="project" value="UniProtKB-KW"/>
</dbReference>
<dbReference type="GeneID" id="36841817"/>
<dbReference type="EMBL" id="MG011691">
    <property type="protein sequence ID" value="AVK77362.1"/>
    <property type="molecule type" value="Genomic_DNA"/>
</dbReference>
<evidence type="ECO:0000256" key="1">
    <source>
        <dbReference type="SAM" id="MobiDB-lite"/>
    </source>
</evidence>
<dbReference type="RefSeq" id="YP_009481358.1">
    <property type="nucleotide sequence ID" value="NC_037665.1"/>
</dbReference>
<dbReference type="InterPro" id="IPR029063">
    <property type="entry name" value="SAM-dependent_MTases_sf"/>
</dbReference>
<evidence type="ECO:0000259" key="2">
    <source>
        <dbReference type="Pfam" id="PF13649"/>
    </source>
</evidence>
<reference evidence="3" key="1">
    <citation type="journal article" date="2018" name="Nat. Commun.">
        <title>Diversity and evolution of the emerging Pandoraviridae family.</title>
        <authorList>
            <person name="Legendre M."/>
            <person name="Fabre E."/>
            <person name="Poirot O."/>
            <person name="Jeudy S."/>
            <person name="Lartigue A."/>
            <person name="Alempic J.M."/>
            <person name="Beucher L."/>
            <person name="Philippe N."/>
            <person name="Bertaux L."/>
            <person name="Christo-Foroux E."/>
            <person name="Labadie K."/>
            <person name="Coute Y."/>
            <person name="Abergel C."/>
            <person name="Claverie J.M."/>
        </authorList>
    </citation>
    <scope>NUCLEOTIDE SEQUENCE [LARGE SCALE GENOMIC DNA]</scope>
    <source>
        <strain evidence="3">Macleodensis</strain>
    </source>
</reference>
<protein>
    <submittedName>
        <fullName evidence="3">Methyltransferase 25</fullName>
    </submittedName>
</protein>
<feature type="domain" description="Methyltransferase" evidence="2">
    <location>
        <begin position="123"/>
        <end position="228"/>
    </location>
</feature>
<dbReference type="InterPro" id="IPR041698">
    <property type="entry name" value="Methyltransf_25"/>
</dbReference>
<dbReference type="GO" id="GO:0008168">
    <property type="term" value="F:methyltransferase activity"/>
    <property type="evidence" value="ECO:0007669"/>
    <property type="project" value="UniProtKB-KW"/>
</dbReference>
<evidence type="ECO:0000313" key="3">
    <source>
        <dbReference type="EMBL" id="AVK77362.1"/>
    </source>
</evidence>
<sequence length="333" mass="36285">MHARRDGPRAVRQQARYSDASYERAVTHPRLGDAPTTNALNEHRDRGDRQLLGSWHRHPAAPAREALVSTAATGVEAFVGPFLHFARWGPGEALGCLEQPHRAGGGRDLYAHLFGLLEPRGAVVEFGCGTGSRCRAMASCCPSSTTDVRSITGVDMSVDVVARATADTSILCERRDPRVRFVPGRPDRLPFEDMSVDRIWSVEALHGHTPFAAMAFVAEAARCLVPGGRLVLCAFLGRHALTAHQRAEMASPLGADAVGIEQIGDLDQVCRIVRASGLDIVHDTLRPVGDQVWQVFCAWCMLAHPSSAWPAAWNRAYAPGWIDYFIIAADKPR</sequence>
<proteinExistence type="predicted"/>
<name>A0A2U7UG04_9VIRU</name>
<dbReference type="Gene3D" id="3.40.50.150">
    <property type="entry name" value="Vaccinia Virus protein VP39"/>
    <property type="match status" value="1"/>
</dbReference>
<gene>
    <name evidence="3" type="ORF">pmac_cds_674</name>
</gene>
<dbReference type="PANTHER" id="PTHR43591:SF24">
    <property type="entry name" value="2-METHOXY-6-POLYPRENYL-1,4-BENZOQUINOL METHYLASE, MITOCHONDRIAL"/>
    <property type="match status" value="1"/>
</dbReference>
<dbReference type="Proteomes" id="UP000249758">
    <property type="component" value="Segment"/>
</dbReference>